<protein>
    <submittedName>
        <fullName evidence="2">Uncharacterized protein</fullName>
    </submittedName>
</protein>
<evidence type="ECO:0000313" key="2">
    <source>
        <dbReference type="EMBL" id="CAI6347946.1"/>
    </source>
</evidence>
<reference evidence="2 3" key="1">
    <citation type="submission" date="2023-01" db="EMBL/GenBank/DDBJ databases">
        <authorList>
            <person name="Whitehead M."/>
        </authorList>
    </citation>
    <scope>NUCLEOTIDE SEQUENCE [LARGE SCALE GENOMIC DNA]</scope>
</reference>
<evidence type="ECO:0000313" key="3">
    <source>
        <dbReference type="Proteomes" id="UP001160148"/>
    </source>
</evidence>
<gene>
    <name evidence="2" type="ORF">MEUPH1_LOCUS4671</name>
</gene>
<evidence type="ECO:0000256" key="1">
    <source>
        <dbReference type="SAM" id="MobiDB-lite"/>
    </source>
</evidence>
<feature type="region of interest" description="Disordered" evidence="1">
    <location>
        <begin position="57"/>
        <end position="86"/>
    </location>
</feature>
<dbReference type="Proteomes" id="UP001160148">
    <property type="component" value="Unassembled WGS sequence"/>
</dbReference>
<accession>A0AAV0VUI5</accession>
<name>A0AAV0VUI5_9HEMI</name>
<dbReference type="EMBL" id="CARXXK010000001">
    <property type="protein sequence ID" value="CAI6347946.1"/>
    <property type="molecule type" value="Genomic_DNA"/>
</dbReference>
<organism evidence="2 3">
    <name type="scientific">Macrosiphum euphorbiae</name>
    <name type="common">potato aphid</name>
    <dbReference type="NCBI Taxonomy" id="13131"/>
    <lineage>
        <taxon>Eukaryota</taxon>
        <taxon>Metazoa</taxon>
        <taxon>Ecdysozoa</taxon>
        <taxon>Arthropoda</taxon>
        <taxon>Hexapoda</taxon>
        <taxon>Insecta</taxon>
        <taxon>Pterygota</taxon>
        <taxon>Neoptera</taxon>
        <taxon>Paraneoptera</taxon>
        <taxon>Hemiptera</taxon>
        <taxon>Sternorrhyncha</taxon>
        <taxon>Aphidomorpha</taxon>
        <taxon>Aphidoidea</taxon>
        <taxon>Aphididae</taxon>
        <taxon>Macrosiphini</taxon>
        <taxon>Macrosiphum</taxon>
    </lineage>
</organism>
<sequence>MSEHKVLQGTDNDSLQNCNIIEYVVVDCNHSVFDANDTGANGATTGSIYFLPPLNTTPTVHNNPPSSRSTNNINVNNTMSQQSNLNPDTNSVVLALIEQNRLLIEQLLRRSTSLSSKSVQSSGSNG</sequence>
<keyword evidence="3" id="KW-1185">Reference proteome</keyword>
<proteinExistence type="predicted"/>
<comment type="caution">
    <text evidence="2">The sequence shown here is derived from an EMBL/GenBank/DDBJ whole genome shotgun (WGS) entry which is preliminary data.</text>
</comment>
<dbReference type="AlphaFoldDB" id="A0AAV0VUI5"/>